<evidence type="ECO:0000256" key="4">
    <source>
        <dbReference type="ARBA" id="ARBA00022695"/>
    </source>
</evidence>
<dbReference type="InterPro" id="IPR012337">
    <property type="entry name" value="RNaseH-like_sf"/>
</dbReference>
<dbReference type="GO" id="GO:0008270">
    <property type="term" value="F:zinc ion binding"/>
    <property type="evidence" value="ECO:0007669"/>
    <property type="project" value="InterPro"/>
</dbReference>
<evidence type="ECO:0000256" key="10">
    <source>
        <dbReference type="ARBA" id="ARBA00023268"/>
    </source>
</evidence>
<dbReference type="GO" id="GO:0004519">
    <property type="term" value="F:endonuclease activity"/>
    <property type="evidence" value="ECO:0007669"/>
    <property type="project" value="UniProtKB-KW"/>
</dbReference>
<dbReference type="SUPFAM" id="SSF53098">
    <property type="entry name" value="Ribonuclease H-like"/>
    <property type="match status" value="1"/>
</dbReference>
<dbReference type="SMART" id="SM00343">
    <property type="entry name" value="ZnF_C2HC"/>
    <property type="match status" value="2"/>
</dbReference>
<dbReference type="CDD" id="cd09274">
    <property type="entry name" value="RNase_HI_RT_Ty3"/>
    <property type="match status" value="1"/>
</dbReference>
<sequence>MDPEQFKIFMKEMRSWITELKGEKKAVEVSGSLVHISPFENFDPNKEKFSCYIERFGNYCNMKNLKDDSKKAQLLLGSIGSTHYNALTAYLGPDKPITQLDYASLTTSFDQMLTPKRSVIVSQHYFLSIIQKESQSIAEFVAALQRDIADCDFKVECTTSTCKAAKTVISVNEIFLRAQFIRGLRDNWIREQLLQSTEHTFDKILSKAVALEAARIESAELSKRTPNPGSSDICRITQPRRNSRHDSNNNNKPHNNRQRSSPRFENNRSRSVESRNRSRNRIDYRALGIQDLCTRCARNNHKVADCRVDYDKAHCTSCNRKGHVSRVCITTLSKNLKSNRSGSTNSVTHVEDEHAYGISRLDTEIIDLFEVFPDTDKYIVTVLINGKPQRMEVDSGARFSLLSEEDFNKLNLNLPIQPSETIFRSYSGNMIRPRGKVVVKVAYKDKETHSDLFIVPTGHAALLGRQWIRDLGIELKEIDHAPSFMSKTPTINVVVTPDDIVAEFPSVFSEKIGCVPNFEVKLQLRQGAKPSFTRERHLPYALRTRVEEELDSLEAAGIISPVTTSDWCSPLVVIPKADGGVRLCVDYKAGVNERLISASFPIRKIEDVLHSLRGSRYFCKIDLFKAYLHLKVCPNSALIQTIGTHRGMYTMNRLSFGIKTAPAEFNRIISQVLHGLPKCEAYFDDIICHGATSEECAKNLRACLKRLSEYDLHVNRNKCSFFEKKIEYLGHIIEHNQIRKSPDKIRAVDEMQRPTDADGVRRFLGLLTYYSRFIPQFSSLSCPLRRLLKNNQKFSWTADCEAAFLKLKAELCSDRVLVPFDPSLPVILTCDASPDGVASVLSHSVGESEKPIAYASRSLTASETNYSQLDREALAIVFGVNHFYNYLYGRPFTLVTDNQPLTRIFQHNKNLPQMTSARLLRYASFLSGFDYQVKFKSGEENKNVDCLSRAPISQTFSSTDTAIGEEVNLLYAEQILQISSYNVTFKVIQEETSKDPELAKIIKSLKNECKDSEYTIHEGTLFRRDRIFIPASLRSQVLSELHESHLGIQKMKQLARRYVYWPGIDSQIERLVKGCEQCALTRADPPKLPVHPWDQPSENWERLHIDYAGPFQGYHFLVCVDAKSKWAEVEPIKNAPTTASTIALLDKIFATHGYPNHLVSDNATIFQSEEFHQYCRSSGIFQKFIAPGHPATNGLAERNVQTLKNKLRAASDENIPMHDKIRKIMFHYRATPLACGKSPAELYLKRKFRTRLDAFFPVKPHAAHSSPSAKRFFHVGERVQIRIFKGNKPIWEFGEVMRRFGQRHYLVRLDSSGRTLKRHINQLRDTRVQPKRIVSFGPTQSFGVPSFPKYQGVKTPQNQSSYRRQFTGSATHHPGHTPPRTPALPGTPPTPRRPVPRPVRVTRLPERLRDPDVILY</sequence>
<evidence type="ECO:0000256" key="2">
    <source>
        <dbReference type="ARBA" id="ARBA00022670"/>
    </source>
</evidence>
<keyword evidence="7" id="KW-0255">Endonuclease</keyword>
<dbReference type="InterPro" id="IPR001878">
    <property type="entry name" value="Znf_CCHC"/>
</dbReference>
<evidence type="ECO:0000256" key="9">
    <source>
        <dbReference type="ARBA" id="ARBA00023125"/>
    </source>
</evidence>
<dbReference type="SUPFAM" id="SSF50630">
    <property type="entry name" value="Acid proteases"/>
    <property type="match status" value="1"/>
</dbReference>
<dbReference type="PROSITE" id="PS50994">
    <property type="entry name" value="INTEGRASE"/>
    <property type="match status" value="1"/>
</dbReference>
<reference evidence="13" key="1">
    <citation type="journal article" date="2016" name="Gigascience">
        <title>De novo construction of an expanded transcriptome assembly for the western tarnished plant bug, Lygus hesperus.</title>
        <authorList>
            <person name="Tassone E.E."/>
            <person name="Geib S.M."/>
            <person name="Hall B."/>
            <person name="Fabrick J.A."/>
            <person name="Brent C.S."/>
            <person name="Hull J.J."/>
        </authorList>
    </citation>
    <scope>NUCLEOTIDE SEQUENCE</scope>
</reference>
<evidence type="ECO:0000256" key="3">
    <source>
        <dbReference type="ARBA" id="ARBA00022679"/>
    </source>
</evidence>
<dbReference type="Pfam" id="PF13975">
    <property type="entry name" value="gag-asp_proteas"/>
    <property type="match status" value="1"/>
</dbReference>
<dbReference type="Gene3D" id="2.40.70.10">
    <property type="entry name" value="Acid Proteases"/>
    <property type="match status" value="1"/>
</dbReference>
<dbReference type="FunFam" id="1.10.340.70:FF:000003">
    <property type="entry name" value="Protein CBG25708"/>
    <property type="match status" value="1"/>
</dbReference>
<dbReference type="EMBL" id="GDHC01006822">
    <property type="protein sequence ID" value="JAQ11807.1"/>
    <property type="molecule type" value="Transcribed_RNA"/>
</dbReference>
<feature type="compositionally biased region" description="Pro residues" evidence="11">
    <location>
        <begin position="1376"/>
        <end position="1397"/>
    </location>
</feature>
<dbReference type="SUPFAM" id="SSF57756">
    <property type="entry name" value="Retrovirus zinc finger-like domains"/>
    <property type="match status" value="1"/>
</dbReference>
<dbReference type="Gene3D" id="3.10.20.370">
    <property type="match status" value="1"/>
</dbReference>
<dbReference type="InterPro" id="IPR001584">
    <property type="entry name" value="Integrase_cat-core"/>
</dbReference>
<dbReference type="GO" id="GO:0015074">
    <property type="term" value="P:DNA integration"/>
    <property type="evidence" value="ECO:0007669"/>
    <property type="project" value="InterPro"/>
</dbReference>
<evidence type="ECO:0000256" key="11">
    <source>
        <dbReference type="SAM" id="MobiDB-lite"/>
    </source>
</evidence>
<evidence type="ECO:0000256" key="1">
    <source>
        <dbReference type="ARBA" id="ARBA00012493"/>
    </source>
</evidence>
<dbReference type="Gene3D" id="1.10.340.70">
    <property type="match status" value="1"/>
</dbReference>
<dbReference type="GO" id="GO:0042575">
    <property type="term" value="C:DNA polymerase complex"/>
    <property type="evidence" value="ECO:0007669"/>
    <property type="project" value="UniProtKB-ARBA"/>
</dbReference>
<dbReference type="InterPro" id="IPR036397">
    <property type="entry name" value="RNaseH_sf"/>
</dbReference>
<dbReference type="InterPro" id="IPR000477">
    <property type="entry name" value="RT_dom"/>
</dbReference>
<protein>
    <recommendedName>
        <fullName evidence="1">RNA-directed DNA polymerase</fullName>
        <ecNumber evidence="1">2.7.7.49</ecNumber>
    </recommendedName>
</protein>
<keyword evidence="6" id="KW-0064">Aspartyl protease</keyword>
<keyword evidence="3" id="KW-0808">Transferase</keyword>
<dbReference type="Gene3D" id="3.30.70.270">
    <property type="match status" value="2"/>
</dbReference>
<dbReference type="GO" id="GO:0003677">
    <property type="term" value="F:DNA binding"/>
    <property type="evidence" value="ECO:0007669"/>
    <property type="project" value="UniProtKB-KW"/>
</dbReference>
<keyword evidence="10" id="KW-0511">Multifunctional enzyme</keyword>
<dbReference type="FunFam" id="3.10.20.370:FF:000001">
    <property type="entry name" value="Retrovirus-related Pol polyprotein from transposon 17.6-like protein"/>
    <property type="match status" value="1"/>
</dbReference>
<evidence type="ECO:0000256" key="7">
    <source>
        <dbReference type="ARBA" id="ARBA00022759"/>
    </source>
</evidence>
<dbReference type="EC" id="2.7.7.49" evidence="1"/>
<dbReference type="FunFam" id="3.30.70.270:FF:000026">
    <property type="entry name" value="Transposon Ty3-G Gag-Pol polyprotein"/>
    <property type="match status" value="1"/>
</dbReference>
<dbReference type="GO" id="GO:0004190">
    <property type="term" value="F:aspartic-type endopeptidase activity"/>
    <property type="evidence" value="ECO:0007669"/>
    <property type="project" value="UniProtKB-KW"/>
</dbReference>
<keyword evidence="9" id="KW-0238">DNA-binding</keyword>
<dbReference type="GO" id="GO:0006508">
    <property type="term" value="P:proteolysis"/>
    <property type="evidence" value="ECO:0007669"/>
    <property type="project" value="UniProtKB-KW"/>
</dbReference>
<dbReference type="Pfam" id="PF00078">
    <property type="entry name" value="RVT_1"/>
    <property type="match status" value="1"/>
</dbReference>
<dbReference type="InterPro" id="IPR050951">
    <property type="entry name" value="Retrovirus_Pol_polyprotein"/>
</dbReference>
<evidence type="ECO:0000256" key="5">
    <source>
        <dbReference type="ARBA" id="ARBA00022722"/>
    </source>
</evidence>
<dbReference type="CDD" id="cd01647">
    <property type="entry name" value="RT_LTR"/>
    <property type="match status" value="1"/>
</dbReference>
<dbReference type="Pfam" id="PF00665">
    <property type="entry name" value="rve"/>
    <property type="match status" value="1"/>
</dbReference>
<evidence type="ECO:0000259" key="12">
    <source>
        <dbReference type="PROSITE" id="PS50994"/>
    </source>
</evidence>
<dbReference type="Gene3D" id="3.10.10.10">
    <property type="entry name" value="HIV Type 1 Reverse Transcriptase, subunit A, domain 1"/>
    <property type="match status" value="1"/>
</dbReference>
<name>A0A146LZ17_LYGHE</name>
<dbReference type="Pfam" id="PF17919">
    <property type="entry name" value="RT_RNaseH_2"/>
    <property type="match status" value="1"/>
</dbReference>
<accession>A0A146LZ17</accession>
<gene>
    <name evidence="13" type="primary">Tf2-1_93</name>
    <name evidence="13" type="ORF">g.73335</name>
</gene>
<proteinExistence type="predicted"/>
<keyword evidence="2" id="KW-0645">Protease</keyword>
<organism evidence="13">
    <name type="scientific">Lygus hesperus</name>
    <name type="common">Western plant bug</name>
    <dbReference type="NCBI Taxonomy" id="30085"/>
    <lineage>
        <taxon>Eukaryota</taxon>
        <taxon>Metazoa</taxon>
        <taxon>Ecdysozoa</taxon>
        <taxon>Arthropoda</taxon>
        <taxon>Hexapoda</taxon>
        <taxon>Insecta</taxon>
        <taxon>Pterygota</taxon>
        <taxon>Neoptera</taxon>
        <taxon>Paraneoptera</taxon>
        <taxon>Hemiptera</taxon>
        <taxon>Heteroptera</taxon>
        <taxon>Panheteroptera</taxon>
        <taxon>Cimicomorpha</taxon>
        <taxon>Miridae</taxon>
        <taxon>Mirini</taxon>
        <taxon>Lygus</taxon>
    </lineage>
</organism>
<dbReference type="InterPro" id="IPR041588">
    <property type="entry name" value="Integrase_H2C2"/>
</dbReference>
<keyword evidence="5" id="KW-0540">Nuclease</keyword>
<evidence type="ECO:0000256" key="8">
    <source>
        <dbReference type="ARBA" id="ARBA00022918"/>
    </source>
</evidence>
<feature type="domain" description="Integrase catalytic" evidence="12">
    <location>
        <begin position="1092"/>
        <end position="1247"/>
    </location>
</feature>
<dbReference type="InterPro" id="IPR041577">
    <property type="entry name" value="RT_RNaseH_2"/>
</dbReference>
<keyword evidence="4" id="KW-0548">Nucleotidyltransferase</keyword>
<dbReference type="InterPro" id="IPR036875">
    <property type="entry name" value="Znf_CCHC_sf"/>
</dbReference>
<dbReference type="PANTHER" id="PTHR37984:SF5">
    <property type="entry name" value="PROTEIN NYNRIN-LIKE"/>
    <property type="match status" value="1"/>
</dbReference>
<feature type="region of interest" description="Disordered" evidence="11">
    <location>
        <begin position="221"/>
        <end position="278"/>
    </location>
</feature>
<feature type="compositionally biased region" description="Basic and acidic residues" evidence="11">
    <location>
        <begin position="265"/>
        <end position="278"/>
    </location>
</feature>
<dbReference type="InterPro" id="IPR043502">
    <property type="entry name" value="DNA/RNA_pol_sf"/>
</dbReference>
<dbReference type="SUPFAM" id="SSF56672">
    <property type="entry name" value="DNA/RNA polymerases"/>
    <property type="match status" value="1"/>
</dbReference>
<evidence type="ECO:0000313" key="13">
    <source>
        <dbReference type="EMBL" id="JAQ11807.1"/>
    </source>
</evidence>
<dbReference type="Pfam" id="PF17921">
    <property type="entry name" value="Integrase_H2C2"/>
    <property type="match status" value="1"/>
</dbReference>
<dbReference type="PANTHER" id="PTHR37984">
    <property type="entry name" value="PROTEIN CBG26694"/>
    <property type="match status" value="1"/>
</dbReference>
<dbReference type="GO" id="GO:0003964">
    <property type="term" value="F:RNA-directed DNA polymerase activity"/>
    <property type="evidence" value="ECO:0007669"/>
    <property type="project" value="UniProtKB-KW"/>
</dbReference>
<dbReference type="Gene3D" id="3.30.420.10">
    <property type="entry name" value="Ribonuclease H-like superfamily/Ribonuclease H"/>
    <property type="match status" value="1"/>
</dbReference>
<evidence type="ECO:0000256" key="6">
    <source>
        <dbReference type="ARBA" id="ARBA00022750"/>
    </source>
</evidence>
<feature type="region of interest" description="Disordered" evidence="11">
    <location>
        <begin position="1366"/>
        <end position="1404"/>
    </location>
</feature>
<keyword evidence="7" id="KW-0378">Hydrolase</keyword>
<dbReference type="InterPro" id="IPR043128">
    <property type="entry name" value="Rev_trsase/Diguanyl_cyclase"/>
</dbReference>
<dbReference type="InterPro" id="IPR021109">
    <property type="entry name" value="Peptidase_aspartic_dom_sf"/>
</dbReference>
<keyword evidence="8" id="KW-0695">RNA-directed DNA polymerase</keyword>